<dbReference type="GO" id="GO:0042597">
    <property type="term" value="C:periplasmic space"/>
    <property type="evidence" value="ECO:0007669"/>
    <property type="project" value="UniProtKB-SubCell"/>
</dbReference>
<dbReference type="EMBL" id="CP116346">
    <property type="protein sequence ID" value="WIT10517.1"/>
    <property type="molecule type" value="Genomic_DNA"/>
</dbReference>
<dbReference type="SUPFAM" id="SSF53850">
    <property type="entry name" value="Periplasmic binding protein-like II"/>
    <property type="match status" value="1"/>
</dbReference>
<proteinExistence type="inferred from homology"/>
<evidence type="ECO:0000256" key="5">
    <source>
        <dbReference type="RuleBase" id="RU365005"/>
    </source>
</evidence>
<dbReference type="GO" id="GO:0042956">
    <property type="term" value="P:maltodextrin transmembrane transport"/>
    <property type="evidence" value="ECO:0007669"/>
    <property type="project" value="TreeGrafter"/>
</dbReference>
<comment type="subcellular location">
    <subcellularLocation>
        <location evidence="5">Periplasm</location>
    </subcellularLocation>
</comment>
<dbReference type="GO" id="GO:0055052">
    <property type="term" value="C:ATP-binding cassette (ABC) transporter complex, substrate-binding subunit-containing"/>
    <property type="evidence" value="ECO:0007669"/>
    <property type="project" value="TreeGrafter"/>
</dbReference>
<keyword evidence="7" id="KW-1185">Reference proteome</keyword>
<evidence type="ECO:0000256" key="1">
    <source>
        <dbReference type="ARBA" id="ARBA00008520"/>
    </source>
</evidence>
<dbReference type="Gene3D" id="3.40.190.10">
    <property type="entry name" value="Periplasmic binding protein-like II"/>
    <property type="match status" value="2"/>
</dbReference>
<evidence type="ECO:0000256" key="2">
    <source>
        <dbReference type="ARBA" id="ARBA00022448"/>
    </source>
</evidence>
<reference evidence="6" key="1">
    <citation type="submission" date="2023-01" db="EMBL/GenBank/DDBJ databases">
        <title>Whole genome sequence of Paucibacter sp. S2-9 isolated from pond sediment.</title>
        <authorList>
            <person name="Jung J.Y."/>
        </authorList>
    </citation>
    <scope>NUCLEOTIDE SEQUENCE</scope>
    <source>
        <strain evidence="6">S2-9</strain>
    </source>
</reference>
<organism evidence="6 7">
    <name type="scientific">Paucibacter sediminis</name>
    <dbReference type="NCBI Taxonomy" id="3019553"/>
    <lineage>
        <taxon>Bacteria</taxon>
        <taxon>Pseudomonadati</taxon>
        <taxon>Pseudomonadota</taxon>
        <taxon>Betaproteobacteria</taxon>
        <taxon>Burkholderiales</taxon>
        <taxon>Sphaerotilaceae</taxon>
        <taxon>Roseateles</taxon>
    </lineage>
</organism>
<keyword evidence="2 5" id="KW-0813">Transport</keyword>
<dbReference type="PRINTS" id="PR00181">
    <property type="entry name" value="MALTOSEBP"/>
</dbReference>
<dbReference type="Pfam" id="PF01547">
    <property type="entry name" value="SBP_bac_1"/>
    <property type="match status" value="1"/>
</dbReference>
<dbReference type="PANTHER" id="PTHR30061:SF50">
    <property type="entry name" value="MALTOSE_MALTODEXTRIN-BINDING PERIPLASMIC PROTEIN"/>
    <property type="match status" value="1"/>
</dbReference>
<dbReference type="InterPro" id="IPR006060">
    <property type="entry name" value="Maltose/Cyclodextrin-bd"/>
</dbReference>
<name>A0AA95NCX8_9BURK</name>
<dbReference type="RefSeq" id="WP_285231590.1">
    <property type="nucleotide sequence ID" value="NZ_CP116346.1"/>
</dbReference>
<evidence type="ECO:0000313" key="6">
    <source>
        <dbReference type="EMBL" id="WIT10517.1"/>
    </source>
</evidence>
<gene>
    <name evidence="6" type="primary">malE</name>
    <name evidence="6" type="ORF">PFX98_16570</name>
</gene>
<dbReference type="GO" id="GO:1901982">
    <property type="term" value="F:maltose binding"/>
    <property type="evidence" value="ECO:0007669"/>
    <property type="project" value="TreeGrafter"/>
</dbReference>
<dbReference type="KEGG" id="pais:PFX98_16570"/>
<dbReference type="InterPro" id="IPR006059">
    <property type="entry name" value="SBP"/>
</dbReference>
<comment type="function">
    <text evidence="5">Part of the ABC transporter complex MalEFGK involved in maltose/maltodextrin import. Binds maltose and higher maltodextrins.</text>
</comment>
<dbReference type="PANTHER" id="PTHR30061">
    <property type="entry name" value="MALTOSE-BINDING PERIPLASMIC PROTEIN"/>
    <property type="match status" value="1"/>
</dbReference>
<dbReference type="PROSITE" id="PS51318">
    <property type="entry name" value="TAT"/>
    <property type="match status" value="1"/>
</dbReference>
<evidence type="ECO:0000256" key="3">
    <source>
        <dbReference type="ARBA" id="ARBA00022597"/>
    </source>
</evidence>
<dbReference type="GO" id="GO:0015768">
    <property type="term" value="P:maltose transport"/>
    <property type="evidence" value="ECO:0007669"/>
    <property type="project" value="TreeGrafter"/>
</dbReference>
<sequence>MLRKHITRRQFTASGMALATGLASAAPAAPAPLVIWFTVEGAKGMRRVAEAFSAATGVPVVVETPDDGPSKFQQAASAGKGPDIYIYTHDRIGEWVAGGLLHAVTPGRALREDIDALAWDGFAWRGRSWGYPYAIEAVTLLYNKALVARPPASFDEVFELDAQLSRQGRKAMLWDYTNAYFSWPLFSAHGGYAFKRRVDGSYDARDTGLGSPGALKGAELLARMIREGLMPAGIGYAEMEAALAQGRVAMMINGPWAWVNLQRAGIDFGVARIPMVEGRAAAPYVGVKGVMINRATRQRELAVEFIEHYLLTPEGLRLVNQAEPIGAPASRRFYAELLADPRLGPRIAGIMASAKDGMPTPCIPEMGRFWAAMKSSLTNLSEGRQTPAEAMAAAVRRIREGT</sequence>
<comment type="similarity">
    <text evidence="1 5">Belongs to the bacterial solute-binding protein 1 family.</text>
</comment>
<evidence type="ECO:0000313" key="7">
    <source>
        <dbReference type="Proteomes" id="UP001177769"/>
    </source>
</evidence>
<keyword evidence="3 5" id="KW-0762">Sugar transport</keyword>
<dbReference type="NCBIfam" id="NF007011">
    <property type="entry name" value="PRK09474.1"/>
    <property type="match status" value="1"/>
</dbReference>
<accession>A0AA95NCX8</accession>
<protein>
    <recommendedName>
        <fullName evidence="5">Maltodextrin-binding protein</fullName>
    </recommendedName>
</protein>
<dbReference type="Proteomes" id="UP001177769">
    <property type="component" value="Chromosome"/>
</dbReference>
<feature type="chain" id="PRO_5041516133" description="Maltodextrin-binding protein" evidence="5">
    <location>
        <begin position="26"/>
        <end position="402"/>
    </location>
</feature>
<dbReference type="GO" id="GO:0015144">
    <property type="term" value="F:carbohydrate transmembrane transporter activity"/>
    <property type="evidence" value="ECO:0007669"/>
    <property type="project" value="InterPro"/>
</dbReference>
<feature type="signal peptide" evidence="5">
    <location>
        <begin position="1"/>
        <end position="25"/>
    </location>
</feature>
<keyword evidence="5" id="KW-0574">Periplasm</keyword>
<dbReference type="InterPro" id="IPR006311">
    <property type="entry name" value="TAT_signal"/>
</dbReference>
<evidence type="ECO:0000256" key="4">
    <source>
        <dbReference type="ARBA" id="ARBA00022729"/>
    </source>
</evidence>
<keyword evidence="4 5" id="KW-0732">Signal</keyword>
<dbReference type="AlphaFoldDB" id="A0AA95NCX8"/>